<dbReference type="Pfam" id="PF00175">
    <property type="entry name" value="NAD_binding_1"/>
    <property type="match status" value="1"/>
</dbReference>
<keyword evidence="20 27" id="KW-0406">Ion transport</keyword>
<evidence type="ECO:0000256" key="8">
    <source>
        <dbReference type="ARBA" id="ARBA00022448"/>
    </source>
</evidence>
<evidence type="ECO:0000256" key="26">
    <source>
        <dbReference type="ARBA" id="ARBA00048891"/>
    </source>
</evidence>
<dbReference type="Pfam" id="PF00111">
    <property type="entry name" value="Fer2"/>
    <property type="match status" value="1"/>
</dbReference>
<evidence type="ECO:0000256" key="19">
    <source>
        <dbReference type="ARBA" id="ARBA00023053"/>
    </source>
</evidence>
<dbReference type="RefSeq" id="WP_251811740.1">
    <property type="nucleotide sequence ID" value="NZ_CP101527.1"/>
</dbReference>
<feature type="binding site" evidence="27">
    <location>
        <position position="77"/>
    </location>
    <ligand>
        <name>[2Fe-2S] cluster</name>
        <dbReference type="ChEBI" id="CHEBI:190135"/>
    </ligand>
</feature>
<keyword evidence="23 27" id="KW-0739">Sodium transport</keyword>
<dbReference type="InterPro" id="IPR008333">
    <property type="entry name" value="Cbr1-like_FAD-bd_dom"/>
</dbReference>
<evidence type="ECO:0000256" key="3">
    <source>
        <dbReference type="ARBA" id="ARBA00004533"/>
    </source>
</evidence>
<dbReference type="PANTHER" id="PTHR43644">
    <property type="entry name" value="NA(+)-TRANSLOCATING NADH-QUINONE REDUCTASE SUBUNIT"/>
    <property type="match status" value="1"/>
</dbReference>
<keyword evidence="18 27" id="KW-0520">NAD</keyword>
<evidence type="ECO:0000256" key="4">
    <source>
        <dbReference type="ARBA" id="ARBA00005570"/>
    </source>
</evidence>
<dbReference type="GO" id="GO:0009055">
    <property type="term" value="F:electron transfer activity"/>
    <property type="evidence" value="ECO:0007669"/>
    <property type="project" value="UniProtKB-UniRule"/>
</dbReference>
<dbReference type="InterPro" id="IPR001041">
    <property type="entry name" value="2Fe-2S_ferredoxin-type"/>
</dbReference>
<evidence type="ECO:0000256" key="24">
    <source>
        <dbReference type="ARBA" id="ARBA00030032"/>
    </source>
</evidence>
<comment type="cofactor">
    <cofactor evidence="1 27">
        <name>FAD</name>
        <dbReference type="ChEBI" id="CHEBI:57692"/>
    </cofactor>
</comment>
<evidence type="ECO:0000256" key="9">
    <source>
        <dbReference type="ARBA" id="ARBA00022475"/>
    </source>
</evidence>
<keyword evidence="10" id="KW-0997">Cell inner membrane</keyword>
<name>A0A9E8HPT9_9ALTE</name>
<dbReference type="Gene3D" id="3.40.50.80">
    <property type="entry name" value="Nucleotide-binding domain of ferredoxin-NADP reductase (FNR) module"/>
    <property type="match status" value="1"/>
</dbReference>
<comment type="cofactor">
    <cofactor evidence="27">
        <name>[2Fe-2S] cluster</name>
        <dbReference type="ChEBI" id="CHEBI:190135"/>
    </cofactor>
    <text evidence="27">Binds 1 [2Fe-2S] cluster.</text>
</comment>
<dbReference type="InterPro" id="IPR017938">
    <property type="entry name" value="Riboflavin_synthase-like_b-brl"/>
</dbReference>
<dbReference type="SUPFAM" id="SSF52343">
    <property type="entry name" value="Ferredoxin reductase-like, C-terminal NADP-linked domain"/>
    <property type="match status" value="1"/>
</dbReference>
<comment type="catalytic activity">
    <reaction evidence="26 27">
        <text>a ubiquinone + n Na(+)(in) + NADH + H(+) = a ubiquinol + n Na(+)(out) + NAD(+)</text>
        <dbReference type="Rhea" id="RHEA:47748"/>
        <dbReference type="Rhea" id="RHEA-COMP:9565"/>
        <dbReference type="Rhea" id="RHEA-COMP:9566"/>
        <dbReference type="ChEBI" id="CHEBI:15378"/>
        <dbReference type="ChEBI" id="CHEBI:16389"/>
        <dbReference type="ChEBI" id="CHEBI:17976"/>
        <dbReference type="ChEBI" id="CHEBI:29101"/>
        <dbReference type="ChEBI" id="CHEBI:57540"/>
        <dbReference type="ChEBI" id="CHEBI:57945"/>
        <dbReference type="EC" id="7.2.1.1"/>
    </reaction>
</comment>
<gene>
    <name evidence="27 30" type="primary">nqrF</name>
    <name evidence="30" type="ORF">NNL22_08030</name>
</gene>
<dbReference type="PROSITE" id="PS51384">
    <property type="entry name" value="FAD_FR"/>
    <property type="match status" value="1"/>
</dbReference>
<keyword evidence="12 27" id="KW-0001">2Fe-2S</keyword>
<dbReference type="InterPro" id="IPR036010">
    <property type="entry name" value="2Fe-2S_ferredoxin-like_sf"/>
</dbReference>
<evidence type="ECO:0000256" key="6">
    <source>
        <dbReference type="ARBA" id="ARBA00013099"/>
    </source>
</evidence>
<evidence type="ECO:0000256" key="27">
    <source>
        <dbReference type="HAMAP-Rule" id="MF_00430"/>
    </source>
</evidence>
<dbReference type="SUPFAM" id="SSF54292">
    <property type="entry name" value="2Fe-2S ferredoxin-like"/>
    <property type="match status" value="1"/>
</dbReference>
<dbReference type="InterPro" id="IPR001433">
    <property type="entry name" value="OxRdtase_FAD/NAD-bd"/>
</dbReference>
<dbReference type="InterPro" id="IPR012675">
    <property type="entry name" value="Beta-grasp_dom_sf"/>
</dbReference>
<comment type="function">
    <text evidence="2 27">NQR complex catalyzes the reduction of ubiquinone-1 to ubiquinol by two successive reactions, coupled with the transport of Na(+) ions from the cytoplasm to the periplasm. The first step is catalyzed by NqrF, which accepts electrons from NADH and reduces ubiquinone-1 to ubisemiquinone by a one-electron transfer pathway.</text>
</comment>
<dbReference type="CDD" id="cd06188">
    <property type="entry name" value="NADH_quinone_reductase"/>
    <property type="match status" value="1"/>
</dbReference>
<keyword evidence="19 27" id="KW-0915">Sodium</keyword>
<evidence type="ECO:0000256" key="23">
    <source>
        <dbReference type="ARBA" id="ARBA00023201"/>
    </source>
</evidence>
<evidence type="ECO:0000259" key="28">
    <source>
        <dbReference type="PROSITE" id="PS51085"/>
    </source>
</evidence>
<feature type="binding site" evidence="27">
    <location>
        <position position="112"/>
    </location>
    <ligand>
        <name>[2Fe-2S] cluster</name>
        <dbReference type="ChEBI" id="CHEBI:190135"/>
    </ligand>
</feature>
<keyword evidence="14 27" id="KW-0274">FAD</keyword>
<keyword evidence="13 27" id="KW-0479">Metal-binding</keyword>
<accession>A0A9E8HPT9</accession>
<evidence type="ECO:0000256" key="14">
    <source>
        <dbReference type="ARBA" id="ARBA00022827"/>
    </source>
</evidence>
<evidence type="ECO:0000256" key="16">
    <source>
        <dbReference type="ARBA" id="ARBA00023004"/>
    </source>
</evidence>
<evidence type="ECO:0000256" key="10">
    <source>
        <dbReference type="ARBA" id="ARBA00022519"/>
    </source>
</evidence>
<dbReference type="PANTHER" id="PTHR43644:SF1">
    <property type="entry name" value="NAD(P)H-FLAVIN REDUCTASE"/>
    <property type="match status" value="1"/>
</dbReference>
<evidence type="ECO:0000256" key="21">
    <source>
        <dbReference type="ARBA" id="ARBA00023075"/>
    </source>
</evidence>
<evidence type="ECO:0000256" key="25">
    <source>
        <dbReference type="ARBA" id="ARBA00030787"/>
    </source>
</evidence>
<evidence type="ECO:0000256" key="7">
    <source>
        <dbReference type="ARBA" id="ARBA00019729"/>
    </source>
</evidence>
<evidence type="ECO:0000256" key="22">
    <source>
        <dbReference type="ARBA" id="ARBA00023136"/>
    </source>
</evidence>
<dbReference type="EMBL" id="CP101527">
    <property type="protein sequence ID" value="UZW76518.1"/>
    <property type="molecule type" value="Genomic_DNA"/>
</dbReference>
<dbReference type="PROSITE" id="PS51085">
    <property type="entry name" value="2FE2S_FER_2"/>
    <property type="match status" value="1"/>
</dbReference>
<evidence type="ECO:0000256" key="5">
    <source>
        <dbReference type="ARBA" id="ARBA00011309"/>
    </source>
</evidence>
<dbReference type="Gene3D" id="3.10.20.30">
    <property type="match status" value="1"/>
</dbReference>
<evidence type="ECO:0000256" key="18">
    <source>
        <dbReference type="ARBA" id="ARBA00023027"/>
    </source>
</evidence>
<dbReference type="InterPro" id="IPR010205">
    <property type="entry name" value="NqrF"/>
</dbReference>
<evidence type="ECO:0000313" key="30">
    <source>
        <dbReference type="EMBL" id="UZW76518.1"/>
    </source>
</evidence>
<feature type="domain" description="FAD-binding FR-type" evidence="29">
    <location>
        <begin position="131"/>
        <end position="270"/>
    </location>
</feature>
<sequence length="408" mass="45584">MNAEIILGVVMFTVIVLSLVAVILAARAKLVSTGDVTIGVNDNPEHTIKTPAGGKLLQTLAAEGVFLASACGGGGTCAQCKCKVLSGGGAMLPTEQSHFTKREEAEGWRLSCQVAVKEDMEIEVEEEVFGVKQWECTVRSNENVATFIKELVLELPEGENVDFRAGGYVQLEVPPHEVDYKDFDIEEEYRGDWDKFNLWQYKSVVKEPVIRAYSMANYPEEKGIVKFNIRIASPPPGTNFPPGQMSSYVFNMKPGDKITVSGPFGEFFAKETENEMVFVGGGAGMAPMRSHIFDQLKRLGSKRKMSFWYGARSLREMFYQDEYDKLAEENENFKWHVALSDPQPEDNWEGLTGFIHNVLYENYLKDHPAPEDCEFYMCGPPMMNAAVIKMLKDLGVEDENILLDDFGG</sequence>
<dbReference type="GO" id="GO:0016655">
    <property type="term" value="F:oxidoreductase activity, acting on NAD(P)H, quinone or similar compound as acceptor"/>
    <property type="evidence" value="ECO:0007669"/>
    <property type="project" value="InterPro"/>
</dbReference>
<protein>
    <recommendedName>
        <fullName evidence="7 27">Na(+)-translocating NADH-quinone reductase subunit F</fullName>
        <shortName evidence="27">Na(+)-NQR subunit F</shortName>
        <shortName evidence="27">Na(+)-translocating NQR subunit F</shortName>
        <ecNumber evidence="6 27">7.2.1.1</ecNumber>
    </recommendedName>
    <alternativeName>
        <fullName evidence="25 27">NQR complex subunit F</fullName>
    </alternativeName>
    <alternativeName>
        <fullName evidence="24 27">NQR-1 subunit F</fullName>
    </alternativeName>
</protein>
<dbReference type="GO" id="GO:0046872">
    <property type="term" value="F:metal ion binding"/>
    <property type="evidence" value="ECO:0007669"/>
    <property type="project" value="UniProtKB-KW"/>
</dbReference>
<dbReference type="NCBIfam" id="TIGR01941">
    <property type="entry name" value="nqrF"/>
    <property type="match status" value="1"/>
</dbReference>
<evidence type="ECO:0000313" key="31">
    <source>
        <dbReference type="Proteomes" id="UP001164472"/>
    </source>
</evidence>
<feature type="binding site" evidence="27">
    <location>
        <position position="80"/>
    </location>
    <ligand>
        <name>[2Fe-2S] cluster</name>
        <dbReference type="ChEBI" id="CHEBI:190135"/>
    </ligand>
</feature>
<reference evidence="30" key="1">
    <citation type="submission" date="2022-07" db="EMBL/GenBank/DDBJ databases">
        <title>Alkalimarinus sp. nov., isolated from gut of a Alitta virens.</title>
        <authorList>
            <person name="Yang A.I."/>
            <person name="Shin N.-R."/>
        </authorList>
    </citation>
    <scope>NUCLEOTIDE SEQUENCE</scope>
    <source>
        <strain evidence="30">FA028</strain>
    </source>
</reference>
<comment type="subcellular location">
    <subcellularLocation>
        <location evidence="3">Cell inner membrane</location>
    </subcellularLocation>
    <subcellularLocation>
        <location evidence="27">Cell membrane</location>
        <topology evidence="27">Single-pass membrane protein</topology>
    </subcellularLocation>
</comment>
<keyword evidence="11 27" id="KW-0285">Flavoprotein</keyword>
<evidence type="ECO:0000256" key="11">
    <source>
        <dbReference type="ARBA" id="ARBA00022630"/>
    </source>
</evidence>
<dbReference type="HAMAP" id="MF_00430">
    <property type="entry name" value="NqrF"/>
    <property type="match status" value="1"/>
</dbReference>
<dbReference type="GO" id="GO:0051537">
    <property type="term" value="F:2 iron, 2 sulfur cluster binding"/>
    <property type="evidence" value="ECO:0007669"/>
    <property type="project" value="UniProtKB-KW"/>
</dbReference>
<keyword evidence="17 27" id="KW-0411">Iron-sulfur</keyword>
<keyword evidence="27" id="KW-0812">Transmembrane</keyword>
<dbReference type="GO" id="GO:0006814">
    <property type="term" value="P:sodium ion transport"/>
    <property type="evidence" value="ECO:0007669"/>
    <property type="project" value="UniProtKB-UniRule"/>
</dbReference>
<keyword evidence="22 27" id="KW-0472">Membrane</keyword>
<keyword evidence="15 27" id="KW-1278">Translocase</keyword>
<dbReference type="CDD" id="cd00207">
    <property type="entry name" value="fer2"/>
    <property type="match status" value="1"/>
</dbReference>
<dbReference type="Pfam" id="PF00970">
    <property type="entry name" value="FAD_binding_6"/>
    <property type="match status" value="1"/>
</dbReference>
<evidence type="ECO:0000259" key="29">
    <source>
        <dbReference type="PROSITE" id="PS51384"/>
    </source>
</evidence>
<evidence type="ECO:0000256" key="2">
    <source>
        <dbReference type="ARBA" id="ARBA00002972"/>
    </source>
</evidence>
<comment type="subunit">
    <text evidence="5 27">Composed of six subunits; NqrA, NqrB, NqrC, NqrD, NqrE and NqrF.</text>
</comment>
<dbReference type="KEGG" id="asem:NNL22_08030"/>
<evidence type="ECO:0000256" key="15">
    <source>
        <dbReference type="ARBA" id="ARBA00022967"/>
    </source>
</evidence>
<keyword evidence="9 27" id="KW-1003">Cell membrane</keyword>
<dbReference type="SUPFAM" id="SSF63380">
    <property type="entry name" value="Riboflavin synthase domain-like"/>
    <property type="match status" value="1"/>
</dbReference>
<dbReference type="Proteomes" id="UP001164472">
    <property type="component" value="Chromosome"/>
</dbReference>
<evidence type="ECO:0000256" key="17">
    <source>
        <dbReference type="ARBA" id="ARBA00023014"/>
    </source>
</evidence>
<dbReference type="EC" id="7.2.1.1" evidence="6 27"/>
<dbReference type="GO" id="GO:0005886">
    <property type="term" value="C:plasma membrane"/>
    <property type="evidence" value="ECO:0007669"/>
    <property type="project" value="UniProtKB-SubCell"/>
</dbReference>
<feature type="transmembrane region" description="Helical" evidence="27">
    <location>
        <begin position="6"/>
        <end position="26"/>
    </location>
</feature>
<evidence type="ECO:0000256" key="12">
    <source>
        <dbReference type="ARBA" id="ARBA00022714"/>
    </source>
</evidence>
<dbReference type="InterPro" id="IPR017927">
    <property type="entry name" value="FAD-bd_FR_type"/>
</dbReference>
<keyword evidence="21 27" id="KW-0830">Ubiquinone</keyword>
<feature type="domain" description="2Fe-2S ferredoxin-type" evidence="28">
    <location>
        <begin position="34"/>
        <end position="128"/>
    </location>
</feature>
<dbReference type="Gene3D" id="2.40.30.10">
    <property type="entry name" value="Translation factors"/>
    <property type="match status" value="1"/>
</dbReference>
<organism evidence="30 31">
    <name type="scientific">Alkalimarinus sediminis</name>
    <dbReference type="NCBI Taxonomy" id="1632866"/>
    <lineage>
        <taxon>Bacteria</taxon>
        <taxon>Pseudomonadati</taxon>
        <taxon>Pseudomonadota</taxon>
        <taxon>Gammaproteobacteria</taxon>
        <taxon>Alteromonadales</taxon>
        <taxon>Alteromonadaceae</taxon>
        <taxon>Alkalimarinus</taxon>
    </lineage>
</organism>
<evidence type="ECO:0000256" key="13">
    <source>
        <dbReference type="ARBA" id="ARBA00022723"/>
    </source>
</evidence>
<dbReference type="FunFam" id="3.40.50.80:FF:000014">
    <property type="entry name" value="Na(+)-translocating NADH-quinone reductase subunit F"/>
    <property type="match status" value="1"/>
</dbReference>
<feature type="binding site" evidence="27">
    <location>
        <position position="71"/>
    </location>
    <ligand>
        <name>[2Fe-2S] cluster</name>
        <dbReference type="ChEBI" id="CHEBI:190135"/>
    </ligand>
</feature>
<keyword evidence="8 27" id="KW-0813">Transport</keyword>
<keyword evidence="27" id="KW-1133">Transmembrane helix</keyword>
<proteinExistence type="inferred from homology"/>
<dbReference type="InterPro" id="IPR039261">
    <property type="entry name" value="FNR_nucleotide-bd"/>
</dbReference>
<keyword evidence="31" id="KW-1185">Reference proteome</keyword>
<dbReference type="AlphaFoldDB" id="A0A9E8HPT9"/>
<dbReference type="PIRSF" id="PIRSF000044">
    <property type="entry name" value="Cis_Diol_DH_RD"/>
    <property type="match status" value="1"/>
</dbReference>
<keyword evidence="16 27" id="KW-0408">Iron</keyword>
<evidence type="ECO:0000256" key="1">
    <source>
        <dbReference type="ARBA" id="ARBA00001974"/>
    </source>
</evidence>
<comment type="similarity">
    <text evidence="4 27">Belongs to the NqrF family.</text>
</comment>
<evidence type="ECO:0000256" key="20">
    <source>
        <dbReference type="ARBA" id="ARBA00023065"/>
    </source>
</evidence>